<protein>
    <submittedName>
        <fullName evidence="2">Uncharacterized protein</fullName>
    </submittedName>
</protein>
<keyword evidence="1" id="KW-0812">Transmembrane</keyword>
<accession>A0A0E2H6W8</accession>
<dbReference type="EMBL" id="AGYR01000041">
    <property type="protein sequence ID" value="ENZ11888.1"/>
    <property type="molecule type" value="Genomic_DNA"/>
</dbReference>
<keyword evidence="1" id="KW-0472">Membrane</keyword>
<keyword evidence="1" id="KW-1133">Transmembrane helix</keyword>
<dbReference type="HOGENOM" id="CLU_3381286_0_0_9"/>
<organism evidence="2 3">
    <name type="scientific">[Clostridium] clostridioforme 90A8</name>
    <dbReference type="NCBI Taxonomy" id="999408"/>
    <lineage>
        <taxon>Bacteria</taxon>
        <taxon>Bacillati</taxon>
        <taxon>Bacillota</taxon>
        <taxon>Clostridia</taxon>
        <taxon>Lachnospirales</taxon>
        <taxon>Lachnospiraceae</taxon>
        <taxon>Enterocloster</taxon>
    </lineage>
</organism>
<dbReference type="Proteomes" id="UP000013085">
    <property type="component" value="Unassembled WGS sequence"/>
</dbReference>
<comment type="caution">
    <text evidence="2">The sequence shown here is derived from an EMBL/GenBank/DDBJ whole genome shotgun (WGS) entry which is preliminary data.</text>
</comment>
<evidence type="ECO:0000313" key="2">
    <source>
        <dbReference type="EMBL" id="ENZ11888.1"/>
    </source>
</evidence>
<sequence>MSGYDRGSLFLVMFISAFLPNYCYLWRLLLYLT</sequence>
<reference evidence="2 3" key="1">
    <citation type="submission" date="2013-01" db="EMBL/GenBank/DDBJ databases">
        <title>The Genome Sequence of Clostridium clostridioforme 90A8.</title>
        <authorList>
            <consortium name="The Broad Institute Genome Sequencing Platform"/>
            <person name="Earl A."/>
            <person name="Ward D."/>
            <person name="Feldgarden M."/>
            <person name="Gevers D."/>
            <person name="Courvalin P."/>
            <person name="Lambert T."/>
            <person name="Walker B."/>
            <person name="Young S.K."/>
            <person name="Zeng Q."/>
            <person name="Gargeya S."/>
            <person name="Fitzgerald M."/>
            <person name="Haas B."/>
            <person name="Abouelleil A."/>
            <person name="Alvarado L."/>
            <person name="Arachchi H.M."/>
            <person name="Berlin A.M."/>
            <person name="Chapman S.B."/>
            <person name="Dewar J."/>
            <person name="Goldberg J."/>
            <person name="Griggs A."/>
            <person name="Gujja S."/>
            <person name="Hansen M."/>
            <person name="Howarth C."/>
            <person name="Imamovic A."/>
            <person name="Larimer J."/>
            <person name="McCowan C."/>
            <person name="Murphy C."/>
            <person name="Neiman D."/>
            <person name="Pearson M."/>
            <person name="Priest M."/>
            <person name="Roberts A."/>
            <person name="Saif S."/>
            <person name="Shea T."/>
            <person name="Sisk P."/>
            <person name="Sykes S."/>
            <person name="Wortman J."/>
            <person name="Nusbaum C."/>
            <person name="Birren B."/>
        </authorList>
    </citation>
    <scope>NUCLEOTIDE SEQUENCE [LARGE SCALE GENOMIC DNA]</scope>
    <source>
        <strain evidence="2 3">90A8</strain>
    </source>
</reference>
<gene>
    <name evidence="2" type="ORF">HMPREF1090_03869</name>
</gene>
<evidence type="ECO:0000256" key="1">
    <source>
        <dbReference type="SAM" id="Phobius"/>
    </source>
</evidence>
<name>A0A0E2H6W8_9FIRM</name>
<proteinExistence type="predicted"/>
<dbReference type="AlphaFoldDB" id="A0A0E2H6W8"/>
<feature type="transmembrane region" description="Helical" evidence="1">
    <location>
        <begin position="7"/>
        <end position="29"/>
    </location>
</feature>
<evidence type="ECO:0000313" key="3">
    <source>
        <dbReference type="Proteomes" id="UP000013085"/>
    </source>
</evidence>